<evidence type="ECO:0000313" key="2">
    <source>
        <dbReference type="Proteomes" id="UP000247221"/>
    </source>
</evidence>
<accession>A0A2S1GMK1</accession>
<reference evidence="1 2" key="1">
    <citation type="submission" date="2018-03" db="EMBL/GenBank/DDBJ databases">
        <title>Phage therapy in agriculture - a green tech approach to combat plant pathogenic bacteria.</title>
        <authorList>
            <person name="Carstens A.B."/>
            <person name="Djurhuus A.M."/>
            <person name="Hansen L.H."/>
        </authorList>
    </citation>
    <scope>NUCLEOTIDE SEQUENCE [LARGE SCALE GENOMIC DNA]</scope>
</reference>
<dbReference type="Pfam" id="PF17212">
    <property type="entry name" value="Tube"/>
    <property type="match status" value="1"/>
</dbReference>
<dbReference type="GeneID" id="54991035"/>
<dbReference type="KEGG" id="vg:54991035"/>
<name>A0A2S1GMK1_9CAUD</name>
<protein>
    <submittedName>
        <fullName evidence="1">Tail tubular protein A</fullName>
    </submittedName>
</protein>
<sequence length="216" mass="24047">MLIAPFVPAFDKLSAINAVLDAMGQSGISSLNEIDFHVDAGSINGYLDRYSASCQANGGKGYWFNKEEFHKLGPAPDTGRVVVPNNTLAVRMHHQPRNREVTLSIRGKHLIDLKEYGFDLRPLADPNTGLIPLDIIAFIDFDDLPQTAKDAIVDAVRFWYVHDKDVDQAKFNALNQQAQRSMISLQLEDSSHKKRNAFTNPHLRHPIAMIGGLSNN</sequence>
<dbReference type="InterPro" id="IPR033767">
    <property type="entry name" value="Tail_Gp11"/>
</dbReference>
<organism evidence="1 2">
    <name type="scientific">Pseudomonas phage Njord</name>
    <dbReference type="NCBI Taxonomy" id="2163985"/>
    <lineage>
        <taxon>Viruses</taxon>
        <taxon>Duplodnaviria</taxon>
        <taxon>Heunggongvirae</taxon>
        <taxon>Uroviricota</taxon>
        <taxon>Caudoviricetes</taxon>
        <taxon>Autographivirales</taxon>
        <taxon>Autosignataviridae</taxon>
        <taxon>Colwellvirinae</taxon>
        <taxon>Njordvirus</taxon>
        <taxon>Njordvirus njord</taxon>
        <taxon>Uliginvirus njord</taxon>
    </lineage>
</organism>
<dbReference type="RefSeq" id="YP_009800536.1">
    <property type="nucleotide sequence ID" value="NC_047954.1"/>
</dbReference>
<keyword evidence="2" id="KW-1185">Reference proteome</keyword>
<evidence type="ECO:0000313" key="1">
    <source>
        <dbReference type="EMBL" id="AWD90618.1"/>
    </source>
</evidence>
<dbReference type="Proteomes" id="UP000247221">
    <property type="component" value="Segment"/>
</dbReference>
<dbReference type="EMBL" id="MH113812">
    <property type="protein sequence ID" value="AWD90618.1"/>
    <property type="molecule type" value="Genomic_DNA"/>
</dbReference>
<proteinExistence type="predicted"/>